<keyword evidence="1" id="KW-0472">Membrane</keyword>
<accession>A0A177B1W8</accession>
<name>A0A177B1W8_9BILA</name>
<feature type="transmembrane region" description="Helical" evidence="1">
    <location>
        <begin position="143"/>
        <end position="164"/>
    </location>
</feature>
<dbReference type="Proteomes" id="UP000078046">
    <property type="component" value="Unassembled WGS sequence"/>
</dbReference>
<reference evidence="2 3" key="1">
    <citation type="submission" date="2016-04" db="EMBL/GenBank/DDBJ databases">
        <title>The genome of Intoshia linei affirms orthonectids as highly simplified spiralians.</title>
        <authorList>
            <person name="Mikhailov K.V."/>
            <person name="Slusarev G.S."/>
            <person name="Nikitin M.A."/>
            <person name="Logacheva M.D."/>
            <person name="Penin A."/>
            <person name="Aleoshin V."/>
            <person name="Panchin Y.V."/>
        </authorList>
    </citation>
    <scope>NUCLEOTIDE SEQUENCE [LARGE SCALE GENOMIC DNA]</scope>
    <source>
        <strain evidence="2">Intl2013</strain>
        <tissue evidence="2">Whole animal</tissue>
    </source>
</reference>
<evidence type="ECO:0000313" key="3">
    <source>
        <dbReference type="Proteomes" id="UP000078046"/>
    </source>
</evidence>
<dbReference type="PROSITE" id="PS51257">
    <property type="entry name" value="PROKAR_LIPOPROTEIN"/>
    <property type="match status" value="1"/>
</dbReference>
<keyword evidence="1" id="KW-0812">Transmembrane</keyword>
<dbReference type="EMBL" id="LWCA01000478">
    <property type="protein sequence ID" value="OAF68269.1"/>
    <property type="molecule type" value="Genomic_DNA"/>
</dbReference>
<evidence type="ECO:0000256" key="1">
    <source>
        <dbReference type="SAM" id="Phobius"/>
    </source>
</evidence>
<keyword evidence="3" id="KW-1185">Reference proteome</keyword>
<dbReference type="InterPro" id="IPR051856">
    <property type="entry name" value="CSR-E3_Ligase_Protein"/>
</dbReference>
<dbReference type="PANTHER" id="PTHR21041">
    <property type="entry name" value="DENDRITIC CELL-SPECIFIC TRANSMEMBRANE PROTEIN"/>
    <property type="match status" value="1"/>
</dbReference>
<dbReference type="PANTHER" id="PTHR21041:SF9">
    <property type="entry name" value="DENDRITIC CELL-SPECIFIC TRANSMEMBRANE PROTEIN-LIKE DOMAIN-CONTAINING PROTEIN"/>
    <property type="match status" value="1"/>
</dbReference>
<sequence length="335" mass="38753">MYWNKSDLKEKRFEKMEKRCHIHNTGSSQSTTQSCSDNYNTVALNQTKPKILVKPQIKFSQRNSYTLAKIKSSPNLSLINSEQDSLDEFEIINQYPKKEKFKFVNEFSQKNVKEWISLVFVSLIISTLISSILIFILNLLCKYSIMESVTISLIHLVICTALLVKFKRYRTIVALIVPALISSKSGKFIMLTLCTLLILCYPVQNIRFHVNSLGNMAKCSTMHAENQTRLLLRPFESMMHRINSTMRQLHVATNDVKKSFTPLQNQLNIILHNNRKQNINIEIIQQNCNKVLDEMRKSCIDNMENAHLQCEAVTLELTNVYDQAKIVLDKINPNY</sequence>
<protein>
    <submittedName>
        <fullName evidence="2">Uncharacterized protein</fullName>
    </submittedName>
</protein>
<dbReference type="AlphaFoldDB" id="A0A177B1W8"/>
<organism evidence="2 3">
    <name type="scientific">Intoshia linei</name>
    <dbReference type="NCBI Taxonomy" id="1819745"/>
    <lineage>
        <taxon>Eukaryota</taxon>
        <taxon>Metazoa</taxon>
        <taxon>Spiralia</taxon>
        <taxon>Lophotrochozoa</taxon>
        <taxon>Mesozoa</taxon>
        <taxon>Orthonectida</taxon>
        <taxon>Rhopaluridae</taxon>
        <taxon>Intoshia</taxon>
    </lineage>
</organism>
<keyword evidence="1" id="KW-1133">Transmembrane helix</keyword>
<comment type="caution">
    <text evidence="2">The sequence shown here is derived from an EMBL/GenBank/DDBJ whole genome shotgun (WGS) entry which is preliminary data.</text>
</comment>
<proteinExistence type="predicted"/>
<gene>
    <name evidence="2" type="ORF">A3Q56_03976</name>
</gene>
<feature type="transmembrane region" description="Helical" evidence="1">
    <location>
        <begin position="115"/>
        <end position="137"/>
    </location>
</feature>
<evidence type="ECO:0000313" key="2">
    <source>
        <dbReference type="EMBL" id="OAF68269.1"/>
    </source>
</evidence>